<keyword evidence="1" id="KW-0812">Transmembrane</keyword>
<evidence type="ECO:0000259" key="2">
    <source>
        <dbReference type="Pfam" id="PF04116"/>
    </source>
</evidence>
<dbReference type="OrthoDB" id="5291370at2"/>
<protein>
    <submittedName>
        <fullName evidence="3">Fatty acid hydroxylase</fullName>
    </submittedName>
</protein>
<name>A0A251WWT3_9RHOB</name>
<dbReference type="GO" id="GO:0008610">
    <property type="term" value="P:lipid biosynthetic process"/>
    <property type="evidence" value="ECO:0007669"/>
    <property type="project" value="InterPro"/>
</dbReference>
<gene>
    <name evidence="3" type="ORF">BVC71_13020</name>
</gene>
<dbReference type="GO" id="GO:0016491">
    <property type="term" value="F:oxidoreductase activity"/>
    <property type="evidence" value="ECO:0007669"/>
    <property type="project" value="InterPro"/>
</dbReference>
<evidence type="ECO:0000313" key="4">
    <source>
        <dbReference type="Proteomes" id="UP000194664"/>
    </source>
</evidence>
<evidence type="ECO:0000256" key="1">
    <source>
        <dbReference type="SAM" id="Phobius"/>
    </source>
</evidence>
<feature type="domain" description="Fatty acid hydroxylase" evidence="2">
    <location>
        <begin position="41"/>
        <end position="192"/>
    </location>
</feature>
<evidence type="ECO:0000313" key="3">
    <source>
        <dbReference type="EMBL" id="OUD08423.1"/>
    </source>
</evidence>
<dbReference type="EMBL" id="MSPP01000005">
    <property type="protein sequence ID" value="OUD08423.1"/>
    <property type="molecule type" value="Genomic_DNA"/>
</dbReference>
<organism evidence="3 4">
    <name type="scientific">Marivivens niveibacter</name>
    <dbReference type="NCBI Taxonomy" id="1930667"/>
    <lineage>
        <taxon>Bacteria</taxon>
        <taxon>Pseudomonadati</taxon>
        <taxon>Pseudomonadota</taxon>
        <taxon>Alphaproteobacteria</taxon>
        <taxon>Rhodobacterales</taxon>
        <taxon>Paracoccaceae</taxon>
        <taxon>Marivivens group</taxon>
        <taxon>Marivivens</taxon>
    </lineage>
</organism>
<accession>A0A251WWT3</accession>
<reference evidence="3 4" key="1">
    <citation type="submission" date="2016-12" db="EMBL/GenBank/DDBJ databases">
        <title>The draft genome sequence of HSLHS2.</title>
        <authorList>
            <person name="Hu D."/>
            <person name="Wang L."/>
            <person name="Shao Z."/>
        </authorList>
    </citation>
    <scope>NUCLEOTIDE SEQUENCE [LARGE SCALE GENOMIC DNA]</scope>
    <source>
        <strain evidence="3">MCCC 1A06712</strain>
    </source>
</reference>
<dbReference type="Proteomes" id="UP000194664">
    <property type="component" value="Unassembled WGS sequence"/>
</dbReference>
<proteinExistence type="predicted"/>
<keyword evidence="4" id="KW-1185">Reference proteome</keyword>
<dbReference type="AlphaFoldDB" id="A0A251WWT3"/>
<feature type="transmembrane region" description="Helical" evidence="1">
    <location>
        <begin position="20"/>
        <end position="50"/>
    </location>
</feature>
<keyword evidence="1" id="KW-1133">Transmembrane helix</keyword>
<dbReference type="InterPro" id="IPR006694">
    <property type="entry name" value="Fatty_acid_hydroxylase"/>
</dbReference>
<keyword evidence="1" id="KW-0472">Membrane</keyword>
<dbReference type="GO" id="GO:0005506">
    <property type="term" value="F:iron ion binding"/>
    <property type="evidence" value="ECO:0007669"/>
    <property type="project" value="InterPro"/>
</dbReference>
<comment type="caution">
    <text evidence="3">The sequence shown here is derived from an EMBL/GenBank/DDBJ whole genome shotgun (WGS) entry which is preliminary data.</text>
</comment>
<dbReference type="Pfam" id="PF04116">
    <property type="entry name" value="FA_hydroxylase"/>
    <property type="match status" value="1"/>
</dbReference>
<dbReference type="RefSeq" id="WP_086452122.1">
    <property type="nucleotide sequence ID" value="NZ_MSPP01000005.1"/>
</dbReference>
<sequence>MIETLRVLAAMGTLQRLAPLWLAGLIVLVFAFTPWMLLALAYGVILQFFVEYMMHRFLLHREPPEDQKTFNALYRSHIGHHEFPTDPEFFTGDDHWYPVRFGLASVAIHSLVLWPFVGLLPATAWSTVALFVGSVSAYTFYEYCHTLAHLKIGKGWFGRRVTQTHLMHHYQDHEATYHVSFGMGWIDRLMGTQHDPEIARSRYNRETILSIGMDPEDLRLVTARKAFGRPARPGGRSA</sequence>